<dbReference type="FunFam" id="1.20.1260.10:FF:000019">
    <property type="entry name" value="Ferritin"/>
    <property type="match status" value="1"/>
</dbReference>
<dbReference type="Pfam" id="PF12232">
    <property type="entry name" value="Myf5"/>
    <property type="match status" value="1"/>
</dbReference>
<evidence type="ECO:0000256" key="3">
    <source>
        <dbReference type="ARBA" id="ARBA00022541"/>
    </source>
</evidence>
<dbReference type="InterPro" id="IPR008331">
    <property type="entry name" value="Ferritin_DPS_dom"/>
</dbReference>
<dbReference type="GO" id="GO:0046983">
    <property type="term" value="F:protein dimerization activity"/>
    <property type="evidence" value="ECO:0007669"/>
    <property type="project" value="InterPro"/>
</dbReference>
<keyword evidence="5" id="KW-0805">Transcription regulation</keyword>
<keyword evidence="6 10" id="KW-0238">DNA-binding</keyword>
<accession>A0A8C3DQH0</accession>
<dbReference type="PANTHER" id="PTHR11534:SF2">
    <property type="entry name" value="MYOBLAST DETERMINATION PROTEIN 1"/>
    <property type="match status" value="1"/>
</dbReference>
<dbReference type="FunFam" id="4.10.280.10:FF:000005">
    <property type="entry name" value="Myogenic factor"/>
    <property type="match status" value="1"/>
</dbReference>
<feature type="region of interest" description="Disordered" evidence="11">
    <location>
        <begin position="561"/>
        <end position="605"/>
    </location>
</feature>
<feature type="compositionally biased region" description="Low complexity" evidence="11">
    <location>
        <begin position="93"/>
        <end position="107"/>
    </location>
</feature>
<evidence type="ECO:0000256" key="6">
    <source>
        <dbReference type="ARBA" id="ARBA00023125"/>
    </source>
</evidence>
<evidence type="ECO:0000256" key="8">
    <source>
        <dbReference type="ARBA" id="ARBA00023163"/>
    </source>
</evidence>
<dbReference type="GO" id="GO:0008199">
    <property type="term" value="F:ferric iron binding"/>
    <property type="evidence" value="ECO:0007669"/>
    <property type="project" value="InterPro"/>
</dbReference>
<dbReference type="SMART" id="SM00353">
    <property type="entry name" value="HLH"/>
    <property type="match status" value="1"/>
</dbReference>
<dbReference type="SMART" id="SM00520">
    <property type="entry name" value="BASIC"/>
    <property type="match status" value="1"/>
</dbReference>
<dbReference type="Pfam" id="PF01586">
    <property type="entry name" value="Basic"/>
    <property type="match status" value="1"/>
</dbReference>
<evidence type="ECO:0000256" key="11">
    <source>
        <dbReference type="SAM" id="MobiDB-lite"/>
    </source>
</evidence>
<dbReference type="InterPro" id="IPR009078">
    <property type="entry name" value="Ferritin-like_SF"/>
</dbReference>
<feature type="region of interest" description="Disordered" evidence="11">
    <location>
        <begin position="93"/>
        <end position="118"/>
    </location>
</feature>
<evidence type="ECO:0000256" key="9">
    <source>
        <dbReference type="ARBA" id="ARBA00023242"/>
    </source>
</evidence>
<accession>A0A8U7MCF1</accession>
<evidence type="ECO:0000256" key="2">
    <source>
        <dbReference type="ARBA" id="ARBA00022473"/>
    </source>
</evidence>
<evidence type="ECO:0000313" key="13">
    <source>
        <dbReference type="Proteomes" id="UP000694553"/>
    </source>
</evidence>
<keyword evidence="7" id="KW-0010">Activator</keyword>
<dbReference type="Proteomes" id="UP000694553">
    <property type="component" value="Unassembled WGS sequence"/>
</dbReference>
<evidence type="ECO:0000313" key="12">
    <source>
        <dbReference type="Ensembl" id="ENSCMUP00000010271.2"/>
    </source>
</evidence>
<organism evidence="12 13">
    <name type="scientific">Corvus moneduloides</name>
    <name type="common">New Caledonian crow</name>
    <dbReference type="NCBI Taxonomy" id="1196302"/>
    <lineage>
        <taxon>Eukaryota</taxon>
        <taxon>Metazoa</taxon>
        <taxon>Chordata</taxon>
        <taxon>Craniata</taxon>
        <taxon>Vertebrata</taxon>
        <taxon>Euteleostomi</taxon>
        <taxon>Archelosauria</taxon>
        <taxon>Archosauria</taxon>
        <taxon>Dinosauria</taxon>
        <taxon>Saurischia</taxon>
        <taxon>Theropoda</taxon>
        <taxon>Coelurosauria</taxon>
        <taxon>Aves</taxon>
        <taxon>Neognathae</taxon>
        <taxon>Neoaves</taxon>
        <taxon>Telluraves</taxon>
        <taxon>Australaves</taxon>
        <taxon>Passeriformes</taxon>
        <taxon>Corvoidea</taxon>
        <taxon>Corvidae</taxon>
        <taxon>Corvus</taxon>
    </lineage>
</organism>
<dbReference type="CDD" id="cd18936">
    <property type="entry name" value="bHLH_TS_MYOD1_Myf3"/>
    <property type="match status" value="1"/>
</dbReference>
<keyword evidence="4" id="KW-0221">Differentiation</keyword>
<dbReference type="SUPFAM" id="SSF47240">
    <property type="entry name" value="Ferritin-like"/>
    <property type="match status" value="1"/>
</dbReference>
<dbReference type="GO" id="GO:0035914">
    <property type="term" value="P:skeletal muscle cell differentiation"/>
    <property type="evidence" value="ECO:0007669"/>
    <property type="project" value="TreeGrafter"/>
</dbReference>
<evidence type="ECO:0000256" key="4">
    <source>
        <dbReference type="ARBA" id="ARBA00022782"/>
    </source>
</evidence>
<dbReference type="GO" id="GO:0045663">
    <property type="term" value="P:positive regulation of myoblast differentiation"/>
    <property type="evidence" value="ECO:0007669"/>
    <property type="project" value="TreeGrafter"/>
</dbReference>
<keyword evidence="3" id="KW-0517">Myogenesis</keyword>
<evidence type="ECO:0000256" key="7">
    <source>
        <dbReference type="ARBA" id="ARBA00023159"/>
    </source>
</evidence>
<dbReference type="InterPro" id="IPR009040">
    <property type="entry name" value="Ferritin-like_diiron"/>
</dbReference>
<feature type="region of interest" description="Disordered" evidence="11">
    <location>
        <begin position="363"/>
        <end position="385"/>
    </location>
</feature>
<dbReference type="Gene3D" id="4.10.280.10">
    <property type="entry name" value="Helix-loop-helix DNA-binding domain"/>
    <property type="match status" value="1"/>
</dbReference>
<dbReference type="Gene3D" id="1.20.1260.10">
    <property type="match status" value="1"/>
</dbReference>
<comment type="subunit">
    <text evidence="10">Efficient DNA binding requires dimerization with another bHLH protein.</text>
</comment>
<feature type="region of interest" description="Disordered" evidence="11">
    <location>
        <begin position="480"/>
        <end position="530"/>
    </location>
</feature>
<dbReference type="CDD" id="cd01056">
    <property type="entry name" value="Euk_Ferritin"/>
    <property type="match status" value="1"/>
</dbReference>
<evidence type="ECO:0000256" key="5">
    <source>
        <dbReference type="ARBA" id="ARBA00023015"/>
    </source>
</evidence>
<dbReference type="PANTHER" id="PTHR11534">
    <property type="entry name" value="MYOGENIC FACTOR"/>
    <property type="match status" value="1"/>
</dbReference>
<dbReference type="Pfam" id="PF00210">
    <property type="entry name" value="Ferritin"/>
    <property type="match status" value="1"/>
</dbReference>
<name>A0A8C3DQH0_CORMO</name>
<keyword evidence="8" id="KW-0804">Transcription</keyword>
<dbReference type="InterPro" id="IPR036638">
    <property type="entry name" value="HLH_DNA-bd_sf"/>
</dbReference>
<dbReference type="PROSITE" id="PS50888">
    <property type="entry name" value="BHLH"/>
    <property type="match status" value="1"/>
</dbReference>
<reference evidence="13" key="1">
    <citation type="submission" date="2019-10" db="EMBL/GenBank/DDBJ databases">
        <title>Corvus moneduloides (New Caledonian crow) genome, bCorMon1, primary haplotype.</title>
        <authorList>
            <person name="Rutz C."/>
            <person name="Fungtammasan C."/>
            <person name="Mountcastle J."/>
            <person name="Formenti G."/>
            <person name="Chow W."/>
            <person name="Howe K."/>
            <person name="Steele M.P."/>
            <person name="Fernandes J."/>
            <person name="Gilbert M.T.P."/>
            <person name="Fedrigo O."/>
            <person name="Jarvis E.D."/>
            <person name="Gemmell N."/>
        </authorList>
    </citation>
    <scope>NUCLEOTIDE SEQUENCE [LARGE SCALE GENOMIC DNA]</scope>
</reference>
<dbReference type="PROSITE" id="PS50905">
    <property type="entry name" value="FERRITIN_LIKE"/>
    <property type="match status" value="1"/>
</dbReference>
<proteinExistence type="predicted"/>
<feature type="compositionally biased region" description="Polar residues" evidence="11">
    <location>
        <begin position="483"/>
        <end position="493"/>
    </location>
</feature>
<dbReference type="AlphaFoldDB" id="A0A8C3DQH0"/>
<dbReference type="GO" id="GO:0042693">
    <property type="term" value="P:muscle cell fate commitment"/>
    <property type="evidence" value="ECO:0007669"/>
    <property type="project" value="UniProtKB-ARBA"/>
</dbReference>
<dbReference type="GO" id="GO:0048743">
    <property type="term" value="P:positive regulation of skeletal muscle fiber development"/>
    <property type="evidence" value="ECO:0007669"/>
    <property type="project" value="TreeGrafter"/>
</dbReference>
<dbReference type="InterPro" id="IPR011598">
    <property type="entry name" value="bHLH_dom"/>
</dbReference>
<keyword evidence="2" id="KW-0217">Developmental protein</keyword>
<reference evidence="12" key="2">
    <citation type="submission" date="2025-08" db="UniProtKB">
        <authorList>
            <consortium name="Ensembl"/>
        </authorList>
    </citation>
    <scope>IDENTIFICATION</scope>
</reference>
<dbReference type="GO" id="GO:0000981">
    <property type="term" value="F:DNA-binding transcription factor activity, RNA polymerase II-specific"/>
    <property type="evidence" value="ECO:0007669"/>
    <property type="project" value="TreeGrafter"/>
</dbReference>
<dbReference type="GO" id="GO:0000978">
    <property type="term" value="F:RNA polymerase II cis-regulatory region sequence-specific DNA binding"/>
    <property type="evidence" value="ECO:0007669"/>
    <property type="project" value="TreeGrafter"/>
</dbReference>
<dbReference type="GO" id="GO:0005667">
    <property type="term" value="C:transcription regulator complex"/>
    <property type="evidence" value="ECO:0007669"/>
    <property type="project" value="UniProtKB-ARBA"/>
</dbReference>
<feature type="compositionally biased region" description="Polar residues" evidence="11">
    <location>
        <begin position="575"/>
        <end position="605"/>
    </location>
</feature>
<evidence type="ECO:0000256" key="1">
    <source>
        <dbReference type="ARBA" id="ARBA00004123"/>
    </source>
</evidence>
<dbReference type="Pfam" id="PF00010">
    <property type="entry name" value="HLH"/>
    <property type="match status" value="1"/>
</dbReference>
<dbReference type="Ensembl" id="ENSCMUT00000011056.2">
    <property type="protein sequence ID" value="ENSCMUP00000010271.2"/>
    <property type="gene ID" value="ENSCMUG00000006554.2"/>
</dbReference>
<dbReference type="SUPFAM" id="SSF47459">
    <property type="entry name" value="HLH, helix-loop-helix DNA-binding domain"/>
    <property type="match status" value="1"/>
</dbReference>
<dbReference type="InterPro" id="IPR022032">
    <property type="entry name" value="Myf5"/>
</dbReference>
<dbReference type="GO" id="GO:0005634">
    <property type="term" value="C:nucleus"/>
    <property type="evidence" value="ECO:0007669"/>
    <property type="project" value="UniProtKB-SubCell"/>
</dbReference>
<dbReference type="InterPro" id="IPR012347">
    <property type="entry name" value="Ferritin-like"/>
</dbReference>
<sequence>MPIIHYLGCSQTGWAGPGRHPRAPAPRRFSGMAGAVRAPAAPAQGHARRGGPRRPPRIRIRTHILLLLLLPRRAGGAARKVCPRCPAISGGAARRRGGPMAAPAMAEPRSKRPRVTLPACPAHRPLPASRVRHGFPAAVEEALCGVTGAQLELHYCLQALGEYFDQSHVALPNISKFFLHQALEERKAAEALMKYQQERGGHYCSKTIQKPNCDYAVGLMKALELAMVQWKTLLRYFEELYALSVENSDPHSASTIKKQFIGPKIWKIKLMGDLLTNARRLDCSQDGRNSLGDYFMDRLQKEFRTSIEPESSDHCRPCPPLQQCTGAAEAADDFYDDPCFNTSDMHFFEDLDPRLVHVGGLLKPEEHPHHHGHHHGHEEEHVRAPSGHHQAGRCLLWACKACKRKTTNADRRKAATMRERRRLSKVNEAFETLKRCTSTNPNQRLPKVEILRNAIRYIESLQALLREQEDAYYPVLEHYSGESDASSPRSNCSDGMMEYSGPPCSSRRRNSYDSSYYTESPNDPKHGKSSVVSSLDCLSSIVERISTDNSTCPILPPVETVAEGSPCSPPEGVSLSDSGAQIPSPTNCTPLPQDNSSSNPIYQVL</sequence>
<keyword evidence="13" id="KW-1185">Reference proteome</keyword>
<evidence type="ECO:0000256" key="10">
    <source>
        <dbReference type="RuleBase" id="RU003428"/>
    </source>
</evidence>
<protein>
    <recommendedName>
        <fullName evidence="10">Myogenic factor</fullName>
    </recommendedName>
</protein>
<comment type="subcellular location">
    <subcellularLocation>
        <location evidence="1">Nucleus</location>
    </subcellularLocation>
</comment>
<reference evidence="12" key="3">
    <citation type="submission" date="2025-09" db="UniProtKB">
        <authorList>
            <consortium name="Ensembl"/>
        </authorList>
    </citation>
    <scope>IDENTIFICATION</scope>
</reference>
<dbReference type="InterPro" id="IPR002546">
    <property type="entry name" value="MyoD_N"/>
</dbReference>
<keyword evidence="9 10" id="KW-0539">Nucleus</keyword>
<dbReference type="InterPro" id="IPR039704">
    <property type="entry name" value="Myogenic_factor"/>
</dbReference>
<dbReference type="GO" id="GO:0043425">
    <property type="term" value="F:bHLH transcription factor binding"/>
    <property type="evidence" value="ECO:0007669"/>
    <property type="project" value="UniProtKB-ARBA"/>
</dbReference>